<protein>
    <recommendedName>
        <fullName evidence="2">Putative carbamate hydrolase RutD</fullName>
        <ecNumber evidence="2">3.5.1.-</ecNumber>
    </recommendedName>
    <alternativeName>
        <fullName evidence="2">Aminohydrolase</fullName>
    </alternativeName>
</protein>
<dbReference type="GO" id="GO:0019740">
    <property type="term" value="P:nitrogen utilization"/>
    <property type="evidence" value="ECO:0007669"/>
    <property type="project" value="UniProtKB-UniRule"/>
</dbReference>
<dbReference type="NCBIfam" id="TIGR03611">
    <property type="entry name" value="RutD"/>
    <property type="match status" value="1"/>
</dbReference>
<comment type="similarity">
    <text evidence="2">Belongs to the AB hydrolase superfamily. Hydrolase RutD family.</text>
</comment>
<dbReference type="EMBL" id="LFEJ01000022">
    <property type="protein sequence ID" value="KMV33642.1"/>
    <property type="molecule type" value="Genomic_DNA"/>
</dbReference>
<dbReference type="PANTHER" id="PTHR43798">
    <property type="entry name" value="MONOACYLGLYCEROL LIPASE"/>
    <property type="match status" value="1"/>
</dbReference>
<dbReference type="RefSeq" id="WP_048888438.1">
    <property type="nucleotide sequence ID" value="NZ_LFEJ01000022.1"/>
</dbReference>
<dbReference type="Gene3D" id="3.40.50.1820">
    <property type="entry name" value="alpha/beta hydrolase"/>
    <property type="match status" value="1"/>
</dbReference>
<organism evidence="4 5">
    <name type="scientific">Franconibacter pulveris</name>
    <dbReference type="NCBI Taxonomy" id="435910"/>
    <lineage>
        <taxon>Bacteria</taxon>
        <taxon>Pseudomonadati</taxon>
        <taxon>Pseudomonadota</taxon>
        <taxon>Gammaproteobacteria</taxon>
        <taxon>Enterobacterales</taxon>
        <taxon>Enterobacteriaceae</taxon>
        <taxon>Franconibacter</taxon>
    </lineage>
</organism>
<keyword evidence="5" id="KW-1185">Reference proteome</keyword>
<comment type="catalytic activity">
    <reaction evidence="2">
        <text>carbamate + 2 H(+) = NH4(+) + CO2</text>
        <dbReference type="Rhea" id="RHEA:15649"/>
        <dbReference type="ChEBI" id="CHEBI:13941"/>
        <dbReference type="ChEBI" id="CHEBI:15378"/>
        <dbReference type="ChEBI" id="CHEBI:16526"/>
        <dbReference type="ChEBI" id="CHEBI:28938"/>
    </reaction>
</comment>
<dbReference type="HAMAP" id="MF_00832">
    <property type="entry name" value="RutD"/>
    <property type="match status" value="1"/>
</dbReference>
<keyword evidence="1 2" id="KW-0378">Hydrolase</keyword>
<dbReference type="OrthoDB" id="9804723at2"/>
<dbReference type="GO" id="GO:0006212">
    <property type="term" value="P:uracil catabolic process"/>
    <property type="evidence" value="ECO:0007669"/>
    <property type="project" value="UniProtKB-UniRule"/>
</dbReference>
<name>A0A0J8VKP3_9ENTR</name>
<dbReference type="InterPro" id="IPR029058">
    <property type="entry name" value="AB_hydrolase_fold"/>
</dbReference>
<evidence type="ECO:0000256" key="2">
    <source>
        <dbReference type="HAMAP-Rule" id="MF_00832"/>
    </source>
</evidence>
<dbReference type="Pfam" id="PF00561">
    <property type="entry name" value="Abhydrolase_1"/>
    <property type="match status" value="1"/>
</dbReference>
<dbReference type="InterPro" id="IPR050266">
    <property type="entry name" value="AB_hydrolase_sf"/>
</dbReference>
<dbReference type="EC" id="3.5.1.-" evidence="2"/>
<dbReference type="InterPro" id="IPR019913">
    <property type="entry name" value="Pyrimidine_utilisation_RutD"/>
</dbReference>
<accession>A0A0J8VKP3</accession>
<evidence type="ECO:0000313" key="4">
    <source>
        <dbReference type="EMBL" id="KMV33642.1"/>
    </source>
</evidence>
<comment type="function">
    <text evidence="2">Involved in pyrimidine catabolism. May facilitate the hydrolysis of carbamate, a reaction that can also occur spontaneously.</text>
</comment>
<comment type="caution">
    <text evidence="4">The sequence shown here is derived from an EMBL/GenBank/DDBJ whole genome shotgun (WGS) entry which is preliminary data.</text>
</comment>
<dbReference type="PRINTS" id="PR00111">
    <property type="entry name" value="ABHYDROLASE"/>
</dbReference>
<dbReference type="Proteomes" id="UP000037315">
    <property type="component" value="Unassembled WGS sequence"/>
</dbReference>
<dbReference type="InterPro" id="IPR000073">
    <property type="entry name" value="AB_hydrolase_1"/>
</dbReference>
<dbReference type="STRING" id="1121863.GCA_000621185_00139"/>
<evidence type="ECO:0000256" key="1">
    <source>
        <dbReference type="ARBA" id="ARBA00022801"/>
    </source>
</evidence>
<evidence type="ECO:0000259" key="3">
    <source>
        <dbReference type="Pfam" id="PF00561"/>
    </source>
</evidence>
<evidence type="ECO:0000313" key="5">
    <source>
        <dbReference type="Proteomes" id="UP000037315"/>
    </source>
</evidence>
<dbReference type="PATRIC" id="fig|1656095.3.peg.3183"/>
<dbReference type="SUPFAM" id="SSF53474">
    <property type="entry name" value="alpha/beta-Hydrolases"/>
    <property type="match status" value="1"/>
</dbReference>
<dbReference type="GO" id="GO:0016811">
    <property type="term" value="F:hydrolase activity, acting on carbon-nitrogen (but not peptide) bonds, in linear amides"/>
    <property type="evidence" value="ECO:0007669"/>
    <property type="project" value="InterPro"/>
</dbReference>
<dbReference type="AlphaFoldDB" id="A0A0J8VKP3"/>
<reference evidence="4 5" key="1">
    <citation type="submission" date="2015-06" db="EMBL/GenBank/DDBJ databases">
        <title>Genome sequencing of Cronobacter sp. strain DJ34 isolated from petroleum contaminated sludge of Duliajan Oil Fields, Assam, India.</title>
        <authorList>
            <person name="Pal S."/>
            <person name="Banerjee T.D."/>
            <person name="Roy A."/>
            <person name="Sar P."/>
            <person name="Kazy S.K."/>
        </authorList>
    </citation>
    <scope>NUCLEOTIDE SEQUENCE [LARGE SCALE GENOMIC DNA]</scope>
    <source>
        <strain evidence="4 5">DJ34</strain>
    </source>
</reference>
<feature type="domain" description="AB hydrolase-1" evidence="3">
    <location>
        <begin position="14"/>
        <end position="118"/>
    </location>
</feature>
<sequence>MNLTLTPAPYPDAPVLVLIAGLGGAGGYWLPQRAALEPHYQLVLYDQRGTGNNPATLPEGYSMADMARELHNALLAHGITRFGVMGHALGGHICMQLALDYPQAVTTLVIINGWLRLNPHTRRCFAVRERLLRECGAAAYLEAQPLFLYPADWMAANQPRLEAEEALHNAHFQGAENLQRRLAALKAADFSQTAQAIAQPVLLICARDDLLVPWNCSAALHDALPDSRLEVLPWGAHACNVTASGAFNELVKTFLAATLTMPPVAKETV</sequence>
<proteinExistence type="inferred from homology"/>
<dbReference type="GO" id="GO:0016020">
    <property type="term" value="C:membrane"/>
    <property type="evidence" value="ECO:0007669"/>
    <property type="project" value="TreeGrafter"/>
</dbReference>
<dbReference type="PANTHER" id="PTHR43798:SF33">
    <property type="entry name" value="HYDROLASE, PUTATIVE (AFU_ORTHOLOGUE AFUA_2G14860)-RELATED"/>
    <property type="match status" value="1"/>
</dbReference>
<gene>
    <name evidence="2" type="primary">rutD</name>
    <name evidence="4" type="ORF">ACH50_16980</name>
</gene>